<comment type="function">
    <text evidence="4">Component of the eukaryotic translation initiation factor 3 (eIF-3) complex, which is involved in protein synthesis of a specialized repertoire of mRNAs and, together with other initiation factors, stimulates binding of mRNA and methionyl-tRNAi to the 40S ribosome. The eIF-3 complex specifically targets and initiates translation of a subset of mRNAs involved in cell proliferation.</text>
</comment>
<reference evidence="9" key="1">
    <citation type="journal article" date="2018" name="Nat. Microbiol.">
        <title>Leveraging single-cell genomics to expand the fungal tree of life.</title>
        <authorList>
            <person name="Ahrendt S.R."/>
            <person name="Quandt C.A."/>
            <person name="Ciobanu D."/>
            <person name="Clum A."/>
            <person name="Salamov A."/>
            <person name="Andreopoulos B."/>
            <person name="Cheng J.F."/>
            <person name="Woyke T."/>
            <person name="Pelin A."/>
            <person name="Henrissat B."/>
            <person name="Reynolds N.K."/>
            <person name="Benny G.L."/>
            <person name="Smith M.E."/>
            <person name="James T.Y."/>
            <person name="Grigoriev I.V."/>
        </authorList>
    </citation>
    <scope>NUCLEOTIDE SEQUENCE [LARGE SCALE GENOMIC DNA]</scope>
    <source>
        <strain evidence="9">RSA 1356</strain>
    </source>
</reference>
<dbReference type="Proteomes" id="UP000271241">
    <property type="component" value="Unassembled WGS sequence"/>
</dbReference>
<keyword evidence="6" id="KW-0175">Coiled coil</keyword>
<dbReference type="InterPro" id="IPR036390">
    <property type="entry name" value="WH_DNA-bd_sf"/>
</dbReference>
<dbReference type="HAMAP" id="MF_03004">
    <property type="entry name" value="eIF3e"/>
    <property type="match status" value="1"/>
</dbReference>
<keyword evidence="3 4" id="KW-0648">Protein biosynthesis</keyword>
<evidence type="ECO:0000256" key="1">
    <source>
        <dbReference type="ARBA" id="ARBA00022490"/>
    </source>
</evidence>
<dbReference type="PROSITE" id="PS50250">
    <property type="entry name" value="PCI"/>
    <property type="match status" value="1"/>
</dbReference>
<dbReference type="EMBL" id="KZ992747">
    <property type="protein sequence ID" value="RKP07229.1"/>
    <property type="molecule type" value="Genomic_DNA"/>
</dbReference>
<keyword evidence="2 4" id="KW-0396">Initiation factor</keyword>
<dbReference type="GO" id="GO:0001732">
    <property type="term" value="P:formation of cytoplasmic translation initiation complex"/>
    <property type="evidence" value="ECO:0007669"/>
    <property type="project" value="UniProtKB-UniRule"/>
</dbReference>
<comment type="similarity">
    <text evidence="4 5">Belongs to the eIF-3 subunit E family.</text>
</comment>
<evidence type="ECO:0000256" key="3">
    <source>
        <dbReference type="ARBA" id="ARBA00022917"/>
    </source>
</evidence>
<dbReference type="SUPFAM" id="SSF46785">
    <property type="entry name" value="Winged helix' DNA-binding domain"/>
    <property type="match status" value="1"/>
</dbReference>
<name>A0A4V1IWE0_9FUNG</name>
<dbReference type="Pfam" id="PF09440">
    <property type="entry name" value="eIF3_N"/>
    <property type="match status" value="1"/>
</dbReference>
<dbReference type="STRING" id="78915.A0A4V1IWE0"/>
<evidence type="ECO:0000313" key="9">
    <source>
        <dbReference type="Proteomes" id="UP000271241"/>
    </source>
</evidence>
<dbReference type="GO" id="GO:0033290">
    <property type="term" value="C:eukaryotic 48S preinitiation complex"/>
    <property type="evidence" value="ECO:0007669"/>
    <property type="project" value="UniProtKB-UniRule"/>
</dbReference>
<dbReference type="InterPro" id="IPR000717">
    <property type="entry name" value="PCI_dom"/>
</dbReference>
<evidence type="ECO:0000256" key="2">
    <source>
        <dbReference type="ARBA" id="ARBA00022540"/>
    </source>
</evidence>
<dbReference type="Pfam" id="PF01399">
    <property type="entry name" value="PCI"/>
    <property type="match status" value="1"/>
</dbReference>
<accession>A0A4V1IWE0</accession>
<dbReference type="PANTHER" id="PTHR10317">
    <property type="entry name" value="EUKARYOTIC TRANSLATION INITIATION FACTOR 3 SUBUNIT E"/>
    <property type="match status" value="1"/>
</dbReference>
<protein>
    <recommendedName>
        <fullName evidence="4 5">Eukaryotic translation initiation factor 3 subunit E</fullName>
        <shortName evidence="4">eIF3e</shortName>
    </recommendedName>
</protein>
<dbReference type="CDD" id="cd21378">
    <property type="entry name" value="eIF3E"/>
    <property type="match status" value="1"/>
</dbReference>
<dbReference type="GO" id="GO:0016282">
    <property type="term" value="C:eukaryotic 43S preinitiation complex"/>
    <property type="evidence" value="ECO:0007669"/>
    <property type="project" value="UniProtKB-UniRule"/>
</dbReference>
<evidence type="ECO:0000313" key="8">
    <source>
        <dbReference type="EMBL" id="RKP07229.1"/>
    </source>
</evidence>
<evidence type="ECO:0000256" key="4">
    <source>
        <dbReference type="HAMAP-Rule" id="MF_03004"/>
    </source>
</evidence>
<evidence type="ECO:0000256" key="5">
    <source>
        <dbReference type="PIRNR" id="PIRNR016255"/>
    </source>
</evidence>
<comment type="subunit">
    <text evidence="4 5">Component of the eukaryotic translation initiation factor 3 (eIF-3) complex.</text>
</comment>
<dbReference type="SMART" id="SM00088">
    <property type="entry name" value="PINT"/>
    <property type="match status" value="1"/>
</dbReference>
<dbReference type="AlphaFoldDB" id="A0A4V1IWE0"/>
<keyword evidence="1 4" id="KW-0963">Cytoplasm</keyword>
<feature type="coiled-coil region" evidence="6">
    <location>
        <begin position="61"/>
        <end position="88"/>
    </location>
</feature>
<feature type="domain" description="PCI" evidence="7">
    <location>
        <begin position="219"/>
        <end position="392"/>
    </location>
</feature>
<dbReference type="Gene3D" id="1.25.40.570">
    <property type="match status" value="1"/>
</dbReference>
<dbReference type="GO" id="GO:0003743">
    <property type="term" value="F:translation initiation factor activity"/>
    <property type="evidence" value="ECO:0007669"/>
    <property type="project" value="UniProtKB-UniRule"/>
</dbReference>
<keyword evidence="9" id="KW-1185">Reference proteome</keyword>
<gene>
    <name evidence="4" type="primary">INT6</name>
    <name evidence="8" type="ORF">THASP1DRAFT_17356</name>
</gene>
<proteinExistence type="inferred from homology"/>
<evidence type="ECO:0000259" key="7">
    <source>
        <dbReference type="PROSITE" id="PS50250"/>
    </source>
</evidence>
<dbReference type="Pfam" id="PF21357">
    <property type="entry name" value="EIF3E_C"/>
    <property type="match status" value="1"/>
</dbReference>
<dbReference type="OrthoDB" id="417252at2759"/>
<comment type="subcellular location">
    <subcellularLocation>
        <location evidence="4 5">Cytoplasm</location>
    </subcellularLocation>
</comment>
<dbReference type="InterPro" id="IPR016650">
    <property type="entry name" value="eIF3e"/>
</dbReference>
<evidence type="ECO:0000256" key="6">
    <source>
        <dbReference type="SAM" id="Coils"/>
    </source>
</evidence>
<dbReference type="PIRSF" id="PIRSF016255">
    <property type="entry name" value="eIF3e_su6"/>
    <property type="match status" value="1"/>
</dbReference>
<dbReference type="InterPro" id="IPR019010">
    <property type="entry name" value="eIF3e_N"/>
</dbReference>
<organism evidence="8 9">
    <name type="scientific">Thamnocephalis sphaerospora</name>
    <dbReference type="NCBI Taxonomy" id="78915"/>
    <lineage>
        <taxon>Eukaryota</taxon>
        <taxon>Fungi</taxon>
        <taxon>Fungi incertae sedis</taxon>
        <taxon>Zoopagomycota</taxon>
        <taxon>Zoopagomycotina</taxon>
        <taxon>Zoopagomycetes</taxon>
        <taxon>Zoopagales</taxon>
        <taxon>Sigmoideomycetaceae</taxon>
        <taxon>Thamnocephalis</taxon>
    </lineage>
</organism>
<sequence>MAEYDLTAQMIPFLDCHLAVPLMQFLTLKEIYSNEDLLKAKYELLSKTNMVDFTVSVYQELNNTEEESEELTKRREEVLAKLHALSEEVQKVLEVIEDPEVIASLKQDKLHNQQILRERFNLTEDMIRLMYDFGKLQYECANYGGAVDMLYHYRILSIDNETNMSALWGKMASEILTGNWDGALQDLYSLRDAVEQRPYDTPVQQLEHRAWLIHWSLFVFFNHPRGRDGIIDTFFQPNFLNTIQNVCPWIVRYLAAAVVNNRRRKNYMKDLVRVIQQTSYMYQDPVTKFITSLFVDYDFDAAQLMLKECEKLLENDFFLCGTLDEFLENARYYITETYCRIHSRIDIASLAQRLNLEKDEGEKWLVNLIRDTRMDAKIDFAENAFVMNTTFPTVQQQMIERTKNLVMRTQILSSKIEKREVYLAKQNAPLEN</sequence>
<dbReference type="GO" id="GO:0071540">
    <property type="term" value="C:eukaryotic translation initiation factor 3 complex, eIF3e"/>
    <property type="evidence" value="ECO:0007669"/>
    <property type="project" value="UniProtKB-UniRule"/>
</dbReference>
<dbReference type="SMART" id="SM01186">
    <property type="entry name" value="eIF3_N"/>
    <property type="match status" value="1"/>
</dbReference>